<dbReference type="SUPFAM" id="SSF53474">
    <property type="entry name" value="alpha/beta-Hydrolases"/>
    <property type="match status" value="1"/>
</dbReference>
<evidence type="ECO:0000313" key="3">
    <source>
        <dbReference type="Proteomes" id="UP000092583"/>
    </source>
</evidence>
<reference evidence="3" key="2">
    <citation type="submission" date="2013-12" db="EMBL/GenBank/DDBJ databases">
        <title>Evolution of pathogenesis and genome organization in the Tremellales.</title>
        <authorList>
            <person name="Cuomo C."/>
            <person name="Litvintseva A."/>
            <person name="Heitman J."/>
            <person name="Chen Y."/>
            <person name="Sun S."/>
            <person name="Springer D."/>
            <person name="Dromer F."/>
            <person name="Young S."/>
            <person name="Zeng Q."/>
            <person name="Chapman S."/>
            <person name="Gujja S."/>
            <person name="Saif S."/>
            <person name="Birren B."/>
        </authorList>
    </citation>
    <scope>NUCLEOTIDE SEQUENCE [LARGE SCALE GENOMIC DNA]</scope>
    <source>
        <strain evidence="3">CBS 10435</strain>
    </source>
</reference>
<proteinExistence type="predicted"/>
<name>A0A1B9ILP7_9TREE</name>
<dbReference type="Gene3D" id="3.40.50.1820">
    <property type="entry name" value="alpha/beta hydrolase"/>
    <property type="match status" value="1"/>
</dbReference>
<feature type="chain" id="PRO_5008628728" description="AB hydrolase-1 domain-containing protein" evidence="1">
    <location>
        <begin position="17"/>
        <end position="414"/>
    </location>
</feature>
<dbReference type="InterPro" id="IPR029058">
    <property type="entry name" value="AB_hydrolase_fold"/>
</dbReference>
<dbReference type="AlphaFoldDB" id="A0A1B9ILP7"/>
<evidence type="ECO:0008006" key="4">
    <source>
        <dbReference type="Google" id="ProtNLM"/>
    </source>
</evidence>
<feature type="signal peptide" evidence="1">
    <location>
        <begin position="1"/>
        <end position="16"/>
    </location>
</feature>
<evidence type="ECO:0000256" key="1">
    <source>
        <dbReference type="SAM" id="SignalP"/>
    </source>
</evidence>
<dbReference type="Proteomes" id="UP000092583">
    <property type="component" value="Unassembled WGS sequence"/>
</dbReference>
<dbReference type="OrthoDB" id="1743579at2759"/>
<reference evidence="2 3" key="1">
    <citation type="submission" date="2013-07" db="EMBL/GenBank/DDBJ databases">
        <title>The Genome Sequence of Kwoniella mangroviensis CBS10435.</title>
        <authorList>
            <consortium name="The Broad Institute Genome Sequencing Platform"/>
            <person name="Cuomo C."/>
            <person name="Litvintseva A."/>
            <person name="Chen Y."/>
            <person name="Heitman J."/>
            <person name="Sun S."/>
            <person name="Springer D."/>
            <person name="Dromer F."/>
            <person name="Young S.K."/>
            <person name="Zeng Q."/>
            <person name="Gargeya S."/>
            <person name="Fitzgerald M."/>
            <person name="Abouelleil A."/>
            <person name="Alvarado L."/>
            <person name="Berlin A.M."/>
            <person name="Chapman S.B."/>
            <person name="Dewar J."/>
            <person name="Goldberg J."/>
            <person name="Griggs A."/>
            <person name="Gujja S."/>
            <person name="Hansen M."/>
            <person name="Howarth C."/>
            <person name="Imamovic A."/>
            <person name="Larimer J."/>
            <person name="McCowan C."/>
            <person name="Murphy C."/>
            <person name="Pearson M."/>
            <person name="Priest M."/>
            <person name="Roberts A."/>
            <person name="Saif S."/>
            <person name="Shea T."/>
            <person name="Sykes S."/>
            <person name="Wortman J."/>
            <person name="Nusbaum C."/>
            <person name="Birren B."/>
        </authorList>
    </citation>
    <scope>NUCLEOTIDE SEQUENCE [LARGE SCALE GENOMIC DNA]</scope>
    <source>
        <strain evidence="2 3">CBS 10435</strain>
    </source>
</reference>
<protein>
    <recommendedName>
        <fullName evidence="4">AB hydrolase-1 domain-containing protein</fullName>
    </recommendedName>
</protein>
<accession>A0A1B9ILP7</accession>
<keyword evidence="3" id="KW-1185">Reference proteome</keyword>
<dbReference type="STRING" id="1331196.A0A1B9ILP7"/>
<sequence>MIVQLIFLTALASSTGVIVTPTEGRNNKAIPDPQAECRSFYADVYAETNSNIDLKSVIGGPAENQQALTEPIISYFAAGSTLPSQIFAAPTLEVKETYQLWFEHCRPKSGLVKGVYQTHHGLVGNAGYWNVQGEIQLAVKIGCIDIDYVTGDGNYTTYSFAENAAANGWGVGRSAHPVGTNTVQMPFEIQQSISIASALREGTLGDIGKLTSIIGIGHSYGSALLTGVSALSPSTFDAIVLTGFSNNVTEGPLGLFSFQSTIASVAYPERFAGHPNDYVITPSQTNDQIEFFHYPNYTQEALDSFTSGKGEFPLGQQYSVEFPFTLNRENYTHPVLVITGEKDGVFCSADCYITSLDPPATQLDTTKVMFPSVNNFQTVVLNDTAHGINSHKTAKEAYKRIFEFVDGLSMGVSE</sequence>
<evidence type="ECO:0000313" key="2">
    <source>
        <dbReference type="EMBL" id="OCF56482.1"/>
    </source>
</evidence>
<organism evidence="2 3">
    <name type="scientific">Kwoniella mangroviensis CBS 10435</name>
    <dbReference type="NCBI Taxonomy" id="1331196"/>
    <lineage>
        <taxon>Eukaryota</taxon>
        <taxon>Fungi</taxon>
        <taxon>Dikarya</taxon>
        <taxon>Basidiomycota</taxon>
        <taxon>Agaricomycotina</taxon>
        <taxon>Tremellomycetes</taxon>
        <taxon>Tremellales</taxon>
        <taxon>Cryptococcaceae</taxon>
        <taxon>Kwoniella</taxon>
    </lineage>
</organism>
<dbReference type="EMBL" id="KI669464">
    <property type="protein sequence ID" value="OCF56482.1"/>
    <property type="molecule type" value="Genomic_DNA"/>
</dbReference>
<keyword evidence="1" id="KW-0732">Signal</keyword>
<gene>
    <name evidence="2" type="ORF">L486_05331</name>
</gene>